<dbReference type="InterPro" id="IPR029062">
    <property type="entry name" value="Class_I_gatase-like"/>
</dbReference>
<organism evidence="4 5">
    <name type="scientific">Pyxidicoccus parkwayensis</name>
    <dbReference type="NCBI Taxonomy" id="2813578"/>
    <lineage>
        <taxon>Bacteria</taxon>
        <taxon>Pseudomonadati</taxon>
        <taxon>Myxococcota</taxon>
        <taxon>Myxococcia</taxon>
        <taxon>Myxococcales</taxon>
        <taxon>Cystobacterineae</taxon>
        <taxon>Myxococcaceae</taxon>
        <taxon>Pyxidicoccus</taxon>
    </lineage>
</organism>
<keyword evidence="1" id="KW-0805">Transcription regulation</keyword>
<keyword evidence="2" id="KW-0804">Transcription</keyword>
<dbReference type="InterPro" id="IPR052158">
    <property type="entry name" value="INH-QAR"/>
</dbReference>
<dbReference type="EMBL" id="CP071090">
    <property type="protein sequence ID" value="QSQ22672.1"/>
    <property type="molecule type" value="Genomic_DNA"/>
</dbReference>
<evidence type="ECO:0000256" key="1">
    <source>
        <dbReference type="ARBA" id="ARBA00023015"/>
    </source>
</evidence>
<evidence type="ECO:0000256" key="2">
    <source>
        <dbReference type="ARBA" id="ARBA00023163"/>
    </source>
</evidence>
<accession>A0ABX7NYW5</accession>
<keyword evidence="5" id="KW-1185">Reference proteome</keyword>
<evidence type="ECO:0000259" key="3">
    <source>
        <dbReference type="PROSITE" id="PS01124"/>
    </source>
</evidence>
<dbReference type="PANTHER" id="PTHR43130:SF11">
    <property type="entry name" value="TRANSCRIPTIONAL REGULATORY PROTEIN"/>
    <property type="match status" value="1"/>
</dbReference>
<dbReference type="InterPro" id="IPR009057">
    <property type="entry name" value="Homeodomain-like_sf"/>
</dbReference>
<dbReference type="Gene3D" id="3.40.50.880">
    <property type="match status" value="1"/>
</dbReference>
<dbReference type="PROSITE" id="PS01124">
    <property type="entry name" value="HTH_ARAC_FAMILY_2"/>
    <property type="match status" value="1"/>
</dbReference>
<dbReference type="SUPFAM" id="SSF46689">
    <property type="entry name" value="Homeodomain-like"/>
    <property type="match status" value="1"/>
</dbReference>
<dbReference type="InterPro" id="IPR018060">
    <property type="entry name" value="HTH_AraC"/>
</dbReference>
<gene>
    <name evidence="4" type="ORF">JY651_47505</name>
</gene>
<dbReference type="Gene3D" id="1.10.10.60">
    <property type="entry name" value="Homeodomain-like"/>
    <property type="match status" value="1"/>
</dbReference>
<proteinExistence type="predicted"/>
<evidence type="ECO:0000313" key="4">
    <source>
        <dbReference type="EMBL" id="QSQ22672.1"/>
    </source>
</evidence>
<dbReference type="Pfam" id="PF01965">
    <property type="entry name" value="DJ-1_PfpI"/>
    <property type="match status" value="1"/>
</dbReference>
<dbReference type="InterPro" id="IPR002818">
    <property type="entry name" value="DJ-1/PfpI"/>
</dbReference>
<feature type="domain" description="HTH araC/xylS-type" evidence="3">
    <location>
        <begin position="216"/>
        <end position="318"/>
    </location>
</feature>
<sequence>MRHMRIAVTLVDGVFDSGLSAVLDIFATANALSGTSRFEVVRLGASPEITSGQGARHPAKRFRGALGAFDHVLVTGFGASNADEVKQRLRDDDLKATVSWVVTQHAHKTPVHAACSGTWVLGAGGLLDGREATTSWWFADAFQAAFPRVRLDARYAVVRSGALTTAGAAFAHVDLALDVLRRESPSLASRVADHLVTESRPSQALYLVEHHARVDDPLVRAFEREVTASLSGSVDLPRIAKRLGTSLRSLQRKLTAVSGRSPLQFVRQLRLRRALALVQKGEHSIEEIAAQVGYQSAHTLRQLIRKELGTGVRELRGRRQR</sequence>
<dbReference type="PANTHER" id="PTHR43130">
    <property type="entry name" value="ARAC-FAMILY TRANSCRIPTIONAL REGULATOR"/>
    <property type="match status" value="1"/>
</dbReference>
<evidence type="ECO:0000313" key="5">
    <source>
        <dbReference type="Proteomes" id="UP000662747"/>
    </source>
</evidence>
<name>A0ABX7NYW5_9BACT</name>
<dbReference type="Pfam" id="PF12833">
    <property type="entry name" value="HTH_18"/>
    <property type="match status" value="1"/>
</dbReference>
<protein>
    <submittedName>
        <fullName evidence="4">Helix-turn-helix domain-containing protein</fullName>
    </submittedName>
</protein>
<dbReference type="RefSeq" id="WP_206724247.1">
    <property type="nucleotide sequence ID" value="NZ_CP071090.1"/>
</dbReference>
<dbReference type="SMART" id="SM00342">
    <property type="entry name" value="HTH_ARAC"/>
    <property type="match status" value="1"/>
</dbReference>
<dbReference type="SUPFAM" id="SSF52317">
    <property type="entry name" value="Class I glutamine amidotransferase-like"/>
    <property type="match status" value="1"/>
</dbReference>
<dbReference type="Proteomes" id="UP000662747">
    <property type="component" value="Chromosome"/>
</dbReference>
<reference evidence="4 5" key="1">
    <citation type="submission" date="2021-02" db="EMBL/GenBank/DDBJ databases">
        <title>De Novo genome assembly of isolated myxobacteria.</title>
        <authorList>
            <person name="Stevens D.C."/>
        </authorList>
    </citation>
    <scope>NUCLEOTIDE SEQUENCE [LARGE SCALE GENOMIC DNA]</scope>
    <source>
        <strain evidence="5">SCPEA02</strain>
    </source>
</reference>